<dbReference type="InterPro" id="IPR036259">
    <property type="entry name" value="MFS_trans_sf"/>
</dbReference>
<dbReference type="SUPFAM" id="SSF103473">
    <property type="entry name" value="MFS general substrate transporter"/>
    <property type="match status" value="1"/>
</dbReference>
<feature type="transmembrane region" description="Helical" evidence="7">
    <location>
        <begin position="65"/>
        <end position="82"/>
    </location>
</feature>
<feature type="transmembrane region" description="Helical" evidence="7">
    <location>
        <begin position="193"/>
        <end position="215"/>
    </location>
</feature>
<feature type="transmembrane region" description="Helical" evidence="7">
    <location>
        <begin position="420"/>
        <end position="440"/>
    </location>
</feature>
<evidence type="ECO:0000256" key="1">
    <source>
        <dbReference type="ARBA" id="ARBA00004141"/>
    </source>
</evidence>
<evidence type="ECO:0000256" key="5">
    <source>
        <dbReference type="ARBA" id="ARBA00023136"/>
    </source>
</evidence>
<dbReference type="InterPro" id="IPR020846">
    <property type="entry name" value="MFS_dom"/>
</dbReference>
<dbReference type="PANTHER" id="PTHR43791">
    <property type="entry name" value="PERMEASE-RELATED"/>
    <property type="match status" value="1"/>
</dbReference>
<feature type="transmembrane region" description="Helical" evidence="7">
    <location>
        <begin position="452"/>
        <end position="473"/>
    </location>
</feature>
<dbReference type="RefSeq" id="XP_030999605.1">
    <property type="nucleotide sequence ID" value="XM_031137247.1"/>
</dbReference>
<feature type="transmembrane region" description="Helical" evidence="7">
    <location>
        <begin position="133"/>
        <end position="153"/>
    </location>
</feature>
<name>A0A507BGJ1_9PEZI</name>
<feature type="transmembrane region" description="Helical" evidence="7">
    <location>
        <begin position="363"/>
        <end position="381"/>
    </location>
</feature>
<organism evidence="9 10">
    <name type="scientific">Thyridium curvatum</name>
    <dbReference type="NCBI Taxonomy" id="1093900"/>
    <lineage>
        <taxon>Eukaryota</taxon>
        <taxon>Fungi</taxon>
        <taxon>Dikarya</taxon>
        <taxon>Ascomycota</taxon>
        <taxon>Pezizomycotina</taxon>
        <taxon>Sordariomycetes</taxon>
        <taxon>Sordariomycetidae</taxon>
        <taxon>Thyridiales</taxon>
        <taxon>Thyridiaceae</taxon>
        <taxon>Thyridium</taxon>
    </lineage>
</organism>
<protein>
    <recommendedName>
        <fullName evidence="8">Major facilitator superfamily (MFS) profile domain-containing protein</fullName>
    </recommendedName>
</protein>
<keyword evidence="4 7" id="KW-1133">Transmembrane helix</keyword>
<dbReference type="Pfam" id="PF07690">
    <property type="entry name" value="MFS_1"/>
    <property type="match status" value="1"/>
</dbReference>
<feature type="region of interest" description="Disordered" evidence="6">
    <location>
        <begin position="1"/>
        <end position="20"/>
    </location>
</feature>
<feature type="transmembrane region" description="Helical" evidence="7">
    <location>
        <begin position="102"/>
        <end position="121"/>
    </location>
</feature>
<dbReference type="OrthoDB" id="3639251at2759"/>
<dbReference type="PROSITE" id="PS50850">
    <property type="entry name" value="MFS"/>
    <property type="match status" value="1"/>
</dbReference>
<evidence type="ECO:0000313" key="10">
    <source>
        <dbReference type="Proteomes" id="UP000319257"/>
    </source>
</evidence>
<dbReference type="GeneID" id="41970442"/>
<evidence type="ECO:0000256" key="4">
    <source>
        <dbReference type="ARBA" id="ARBA00022989"/>
    </source>
</evidence>
<keyword evidence="2" id="KW-0813">Transport</keyword>
<dbReference type="PANTHER" id="PTHR43791:SF3">
    <property type="entry name" value="MAJOR FACILITATOR SUPERFAMILY (MFS) PROFILE DOMAIN-CONTAINING PROTEIN"/>
    <property type="match status" value="1"/>
</dbReference>
<reference evidence="9 10" key="1">
    <citation type="submission" date="2019-06" db="EMBL/GenBank/DDBJ databases">
        <title>Draft genome sequence of the filamentous fungus Phialemoniopsis curvata isolated from diesel fuel.</title>
        <authorList>
            <person name="Varaljay V.A."/>
            <person name="Lyon W.J."/>
            <person name="Crouch A.L."/>
            <person name="Drake C.E."/>
            <person name="Hollomon J.M."/>
            <person name="Nadeau L.J."/>
            <person name="Nunn H.S."/>
            <person name="Stevenson B.S."/>
            <person name="Bojanowski C.L."/>
            <person name="Crookes-Goodson W.J."/>
        </authorList>
    </citation>
    <scope>NUCLEOTIDE SEQUENCE [LARGE SCALE GENOMIC DNA]</scope>
    <source>
        <strain evidence="9 10">D216</strain>
    </source>
</reference>
<evidence type="ECO:0000259" key="8">
    <source>
        <dbReference type="PROSITE" id="PS50850"/>
    </source>
</evidence>
<feature type="transmembrane region" description="Helical" evidence="7">
    <location>
        <begin position="387"/>
        <end position="408"/>
    </location>
</feature>
<feature type="domain" description="Major facilitator superfamily (MFS) profile" evidence="8">
    <location>
        <begin position="67"/>
        <end position="478"/>
    </location>
</feature>
<keyword evidence="3 7" id="KW-0812">Transmembrane</keyword>
<dbReference type="Gene3D" id="1.20.1250.20">
    <property type="entry name" value="MFS general substrate transporter like domains"/>
    <property type="match status" value="2"/>
</dbReference>
<dbReference type="EMBL" id="SKBQ01000012">
    <property type="protein sequence ID" value="TPX17894.1"/>
    <property type="molecule type" value="Genomic_DNA"/>
</dbReference>
<dbReference type="AlphaFoldDB" id="A0A507BGJ1"/>
<evidence type="ECO:0000256" key="2">
    <source>
        <dbReference type="ARBA" id="ARBA00022448"/>
    </source>
</evidence>
<gene>
    <name evidence="9" type="ORF">E0L32_002995</name>
</gene>
<feature type="transmembrane region" description="Helical" evidence="7">
    <location>
        <begin position="159"/>
        <end position="181"/>
    </location>
</feature>
<proteinExistence type="predicted"/>
<dbReference type="GO" id="GO:0022857">
    <property type="term" value="F:transmembrane transporter activity"/>
    <property type="evidence" value="ECO:0007669"/>
    <property type="project" value="InterPro"/>
</dbReference>
<comment type="subcellular location">
    <subcellularLocation>
        <location evidence="1">Membrane</location>
        <topology evidence="1">Multi-pass membrane protein</topology>
    </subcellularLocation>
</comment>
<dbReference type="GO" id="GO:0016020">
    <property type="term" value="C:membrane"/>
    <property type="evidence" value="ECO:0007669"/>
    <property type="project" value="UniProtKB-SubCell"/>
</dbReference>
<accession>A0A507BGJ1</accession>
<evidence type="ECO:0000256" key="6">
    <source>
        <dbReference type="SAM" id="MobiDB-lite"/>
    </source>
</evidence>
<feature type="transmembrane region" description="Helical" evidence="7">
    <location>
        <begin position="227"/>
        <end position="247"/>
    </location>
</feature>
<keyword evidence="5 7" id="KW-0472">Membrane</keyword>
<feature type="transmembrane region" description="Helical" evidence="7">
    <location>
        <begin position="339"/>
        <end position="356"/>
    </location>
</feature>
<keyword evidence="10" id="KW-1185">Reference proteome</keyword>
<dbReference type="InParanoid" id="A0A507BGJ1"/>
<feature type="transmembrane region" description="Helical" evidence="7">
    <location>
        <begin position="295"/>
        <end position="319"/>
    </location>
</feature>
<dbReference type="InterPro" id="IPR011701">
    <property type="entry name" value="MFS"/>
</dbReference>
<sequence length="497" mass="54504">MASPGTPRPAMTRVVSCSRSTEKDLPAGAVDYKDHGEAAINSADDGGSDAIDAKEVAKTLRKMDLIVMPMMTIILAFCYIDRTNMGLAMVVGMGKELHFGTYEYSIALLVFFPGYAIAALPSNYVLAKVPVRYWLPLLSVLFGLLTLGCGFVREFAGLASVRAFLGVCEAGVYPTVVMVLSSWYPRYHFGKRMAVVGCGASLISALSGVLAWAFSRISTPNYSGWRWIFILEGSITTILALGAFFVLDEYPSKSKFLNAEQRRTAVRMIAEDREELEDQKLTVGLVFECLHDWKIWIFGAVYMFSVAATYGLAYFVPLILNQRMGYSGAISQLMSTPPYFYAFILAVGLATVSDRWRMRSPFVIFLQLNVVLGITLTRWGPNTGSQYLGLFFCIGASIVNGPMIVIYAQNNAPTRAKRSVSSGLQLSFGALGGIIGSTVFRSQDAPTYTPGIIVVLCFSAAIIAICSLMNIYLNRLNRLQKETGVVLEGQRSFLYTP</sequence>
<evidence type="ECO:0000313" key="9">
    <source>
        <dbReference type="EMBL" id="TPX17894.1"/>
    </source>
</evidence>
<comment type="caution">
    <text evidence="9">The sequence shown here is derived from an EMBL/GenBank/DDBJ whole genome shotgun (WGS) entry which is preliminary data.</text>
</comment>
<evidence type="ECO:0000256" key="7">
    <source>
        <dbReference type="SAM" id="Phobius"/>
    </source>
</evidence>
<dbReference type="Proteomes" id="UP000319257">
    <property type="component" value="Unassembled WGS sequence"/>
</dbReference>
<evidence type="ECO:0000256" key="3">
    <source>
        <dbReference type="ARBA" id="ARBA00022692"/>
    </source>
</evidence>